<dbReference type="InterPro" id="IPR001709">
    <property type="entry name" value="Flavoprot_Pyr_Nucl_cyt_Rdtase"/>
</dbReference>
<evidence type="ECO:0000259" key="19">
    <source>
        <dbReference type="PROSITE" id="PS51384"/>
    </source>
</evidence>
<dbReference type="SUPFAM" id="SSF52343">
    <property type="entry name" value="Ferredoxin reductase-like, C-terminal NADP-linked domain"/>
    <property type="match status" value="1"/>
</dbReference>
<dbReference type="Pfam" id="PF00970">
    <property type="entry name" value="FAD_binding_6"/>
    <property type="match status" value="1"/>
</dbReference>
<keyword evidence="13" id="KW-0274">FAD</keyword>
<comment type="catalytic activity">
    <reaction evidence="17">
        <text>nitrite + NADP(+) + H2O = nitrate + NADPH + H(+)</text>
        <dbReference type="Rhea" id="RHEA:19061"/>
        <dbReference type="ChEBI" id="CHEBI:15377"/>
        <dbReference type="ChEBI" id="CHEBI:15378"/>
        <dbReference type="ChEBI" id="CHEBI:16301"/>
        <dbReference type="ChEBI" id="CHEBI:17632"/>
        <dbReference type="ChEBI" id="CHEBI:57783"/>
        <dbReference type="ChEBI" id="CHEBI:58349"/>
        <dbReference type="EC" id="1.7.1.3"/>
    </reaction>
</comment>
<dbReference type="GO" id="GO:0020037">
    <property type="term" value="F:heme binding"/>
    <property type="evidence" value="ECO:0007669"/>
    <property type="project" value="InterPro"/>
</dbReference>
<evidence type="ECO:0000256" key="15">
    <source>
        <dbReference type="ARBA" id="ARBA00023004"/>
    </source>
</evidence>
<dbReference type="GO" id="GO:0050464">
    <property type="term" value="F:nitrate reductase (NADPH) activity"/>
    <property type="evidence" value="ECO:0007669"/>
    <property type="project" value="UniProtKB-EC"/>
</dbReference>
<dbReference type="PANTHER" id="PTHR19372">
    <property type="entry name" value="SULFITE REDUCTASE"/>
    <property type="match status" value="1"/>
</dbReference>
<dbReference type="SUPFAM" id="SSF63380">
    <property type="entry name" value="Riboflavin synthase domain-like"/>
    <property type="match status" value="1"/>
</dbReference>
<comment type="cofactor">
    <cofactor evidence="1">
        <name>Mo-molybdopterin</name>
        <dbReference type="ChEBI" id="CHEBI:71302"/>
    </cofactor>
</comment>
<evidence type="ECO:0000256" key="11">
    <source>
        <dbReference type="ARBA" id="ARBA00022630"/>
    </source>
</evidence>
<dbReference type="PROSITE" id="PS51384">
    <property type="entry name" value="FAD_FR"/>
    <property type="match status" value="1"/>
</dbReference>
<dbReference type="InterPro" id="IPR018506">
    <property type="entry name" value="Cyt_B5_heme-BS"/>
</dbReference>
<dbReference type="InterPro" id="IPR036400">
    <property type="entry name" value="Cyt_B5-like_heme/steroid_sf"/>
</dbReference>
<dbReference type="GO" id="GO:0030151">
    <property type="term" value="F:molybdenum ion binding"/>
    <property type="evidence" value="ECO:0007669"/>
    <property type="project" value="InterPro"/>
</dbReference>
<evidence type="ECO:0000256" key="13">
    <source>
        <dbReference type="ARBA" id="ARBA00022827"/>
    </source>
</evidence>
<keyword evidence="15" id="KW-0408">Iron</keyword>
<proteinExistence type="inferred from homology"/>
<sequence length="746" mass="83995">MPVDPKDLKTPDAFVERDPSMIRLTGVHPFNAEPPLSSLEKAGWLTPNELHFVRNHGPVPQVQAESHTLTIRGLIQRPITLTLKDIMTYPRHTIAISMACAGNRRKEQNMYKQSIGFGWGPSGVSTAMWTGVFLRDILNECGVRPECKYVWFEGCDKTQKGAYGTSLPLYRCMSDHFDVMLAFQMNGEWLPPDHGYPLRLIVPGCIGGRSVKWLSTIECSDRESTNVFHDNDNKVFPTQVQSAEQATQEGWWPRPEYTLYDLNINSVITSPAQGEQLDYNTLLQPDKPPHYTLQGYAYTGGNRPLTRVEVTLDNGSTWLLADINTRHDQAMQALQPTLARLETPLDQDKPRFWTWTLWELKVPITSLIRASELAVRAWDVSQNTQPEKMTWNLMGMMNNCWYRVKLEWDRAAALAVQAVHPTLAGPMTGGWMDRQPSQDKTPNPMQATQKTKPDLPWYTLDQIASHDRDDDCWIVVHDKVYDCTPFLHDHPGGASSILICGGADTTEEFDAIHSSKAQTMLEDYLVGYDALVKGFSSSLSLATALSSADDDTVFLQPRQWLDLTLAKKTRLSPTTHVYRFNYPGRAAFGLPTGQHVYLKLYDEAKKMVMRAYTPSASGLGWVEFVIKIYYPFNDQPGGQFTTLLDQVRLGESVPAKGPLGEYEYLGNGDYCILKQPQPRAQHIAMIAGGTGITPMWQVLMEMVTNDLHPPLVSLIFCARFKDDLIYLDALEKMAAQMVMTAFISGN</sequence>
<dbReference type="PRINTS" id="PR00407">
    <property type="entry name" value="EUMOPTERIN"/>
</dbReference>
<dbReference type="Pfam" id="PF00173">
    <property type="entry name" value="Cyt-b5"/>
    <property type="match status" value="1"/>
</dbReference>
<keyword evidence="21" id="KW-1185">Reference proteome</keyword>
<dbReference type="InterPro" id="IPR008333">
    <property type="entry name" value="Cbr1-like_FAD-bd_dom"/>
</dbReference>
<keyword evidence="10" id="KW-0349">Heme</keyword>
<dbReference type="Proteomes" id="UP000242146">
    <property type="component" value="Unassembled WGS sequence"/>
</dbReference>
<dbReference type="InterPro" id="IPR022407">
    <property type="entry name" value="OxRdtase_Mopterin_BS"/>
</dbReference>
<dbReference type="InterPro" id="IPR036374">
    <property type="entry name" value="OxRdtase_Mopterin-bd_sf"/>
</dbReference>
<dbReference type="Pfam" id="PF03404">
    <property type="entry name" value="Mo-co_dimer"/>
    <property type="match status" value="1"/>
</dbReference>
<evidence type="ECO:0000313" key="21">
    <source>
        <dbReference type="Proteomes" id="UP000242146"/>
    </source>
</evidence>
<reference evidence="20 21" key="1">
    <citation type="submission" date="2016-07" db="EMBL/GenBank/DDBJ databases">
        <title>Pervasive Adenine N6-methylation of Active Genes in Fungi.</title>
        <authorList>
            <consortium name="DOE Joint Genome Institute"/>
            <person name="Mondo S.J."/>
            <person name="Dannebaum R.O."/>
            <person name="Kuo R.C."/>
            <person name="Labutti K."/>
            <person name="Haridas S."/>
            <person name="Kuo A."/>
            <person name="Salamov A."/>
            <person name="Ahrendt S.R."/>
            <person name="Lipzen A."/>
            <person name="Sullivan W."/>
            <person name="Andreopoulos W.B."/>
            <person name="Clum A."/>
            <person name="Lindquist E."/>
            <person name="Daum C."/>
            <person name="Ramamoorthy G.K."/>
            <person name="Gryganskyi A."/>
            <person name="Culley D."/>
            <person name="Magnuson J.K."/>
            <person name="James T.Y."/>
            <person name="O'Malley M.A."/>
            <person name="Stajich J.E."/>
            <person name="Spatafora J.W."/>
            <person name="Visel A."/>
            <person name="Grigoriev I.V."/>
        </authorList>
    </citation>
    <scope>NUCLEOTIDE SEQUENCE [LARGE SCALE GENOMIC DNA]</scope>
    <source>
        <strain evidence="20 21">NRRL 3301</strain>
    </source>
</reference>
<comment type="caution">
    <text evidence="20">The sequence shown here is derived from an EMBL/GenBank/DDBJ whole genome shotgun (WGS) entry which is preliminary data.</text>
</comment>
<dbReference type="Gene3D" id="2.40.30.10">
    <property type="entry name" value="Translation factors"/>
    <property type="match status" value="1"/>
</dbReference>
<evidence type="ECO:0000313" key="20">
    <source>
        <dbReference type="EMBL" id="ORX45271.1"/>
    </source>
</evidence>
<dbReference type="SUPFAM" id="SSF56524">
    <property type="entry name" value="Oxidoreductase molybdopterin-binding domain"/>
    <property type="match status" value="1"/>
</dbReference>
<dbReference type="InterPro" id="IPR001433">
    <property type="entry name" value="OxRdtase_FAD/NAD-bd"/>
</dbReference>
<dbReference type="InterPro" id="IPR001199">
    <property type="entry name" value="Cyt_B5-like_heme/steroid-bd"/>
</dbReference>
<dbReference type="PRINTS" id="PR00406">
    <property type="entry name" value="CYTB5RDTASE"/>
</dbReference>
<comment type="cofactor">
    <cofactor evidence="3">
        <name>FAD</name>
        <dbReference type="ChEBI" id="CHEBI:57692"/>
    </cofactor>
</comment>
<dbReference type="PROSITE" id="PS00191">
    <property type="entry name" value="CYTOCHROME_B5_1"/>
    <property type="match status" value="1"/>
</dbReference>
<evidence type="ECO:0000256" key="3">
    <source>
        <dbReference type="ARBA" id="ARBA00001974"/>
    </source>
</evidence>
<protein>
    <recommendedName>
        <fullName evidence="8">Nitrate reductase [NADPH]</fullName>
        <ecNumber evidence="7">1.7.1.3</ecNumber>
    </recommendedName>
</protein>
<dbReference type="FunFam" id="3.90.420.10:FF:000003">
    <property type="entry name" value="Nitrate reductase"/>
    <property type="match status" value="1"/>
</dbReference>
<evidence type="ECO:0000256" key="17">
    <source>
        <dbReference type="ARBA" id="ARBA00049155"/>
    </source>
</evidence>
<dbReference type="GO" id="GO:0006790">
    <property type="term" value="P:sulfur compound metabolic process"/>
    <property type="evidence" value="ECO:0007669"/>
    <property type="project" value="TreeGrafter"/>
</dbReference>
<dbReference type="STRING" id="101127.A0A1X2G510"/>
<evidence type="ECO:0000256" key="6">
    <source>
        <dbReference type="ARBA" id="ARBA00011738"/>
    </source>
</evidence>
<keyword evidence="9" id="KW-0500">Molybdenum</keyword>
<evidence type="ECO:0000256" key="1">
    <source>
        <dbReference type="ARBA" id="ARBA00001924"/>
    </source>
</evidence>
<comment type="subunit">
    <text evidence="6">Homodimer.</text>
</comment>
<dbReference type="EC" id="1.7.1.3" evidence="7"/>
<evidence type="ECO:0000256" key="14">
    <source>
        <dbReference type="ARBA" id="ARBA00023002"/>
    </source>
</evidence>
<dbReference type="SUPFAM" id="SSF55856">
    <property type="entry name" value="Cytochrome b5-like heme/steroid binding domain"/>
    <property type="match status" value="1"/>
</dbReference>
<dbReference type="InterPro" id="IPR017938">
    <property type="entry name" value="Riboflavin_synthase-like_b-brl"/>
</dbReference>
<dbReference type="SMART" id="SM01117">
    <property type="entry name" value="Cyt-b5"/>
    <property type="match status" value="1"/>
</dbReference>
<dbReference type="PRINTS" id="PR00371">
    <property type="entry name" value="FPNCR"/>
</dbReference>
<evidence type="ECO:0000259" key="18">
    <source>
        <dbReference type="PROSITE" id="PS50255"/>
    </source>
</evidence>
<dbReference type="GO" id="GO:0043546">
    <property type="term" value="F:molybdopterin cofactor binding"/>
    <property type="evidence" value="ECO:0007669"/>
    <property type="project" value="InterPro"/>
</dbReference>
<evidence type="ECO:0000256" key="8">
    <source>
        <dbReference type="ARBA" id="ARBA00015499"/>
    </source>
</evidence>
<evidence type="ECO:0000256" key="2">
    <source>
        <dbReference type="ARBA" id="ARBA00001971"/>
    </source>
</evidence>
<dbReference type="InterPro" id="IPR014756">
    <property type="entry name" value="Ig_E-set"/>
</dbReference>
<dbReference type="InterPro" id="IPR008335">
    <property type="entry name" value="Mopterin_OxRdtase_euk"/>
</dbReference>
<dbReference type="PROSITE" id="PS00559">
    <property type="entry name" value="MOLYBDOPTERIN_EUK"/>
    <property type="match status" value="1"/>
</dbReference>
<keyword evidence="11" id="KW-0285">Flavoprotein</keyword>
<dbReference type="Gene3D" id="2.60.40.650">
    <property type="match status" value="1"/>
</dbReference>
<keyword evidence="14" id="KW-0560">Oxidoreductase</keyword>
<evidence type="ECO:0000256" key="16">
    <source>
        <dbReference type="ARBA" id="ARBA00023063"/>
    </source>
</evidence>
<dbReference type="InterPro" id="IPR005066">
    <property type="entry name" value="MoCF_OxRdtse_dimer"/>
</dbReference>
<dbReference type="Pfam" id="PF00174">
    <property type="entry name" value="Oxidored_molyb"/>
    <property type="match status" value="1"/>
</dbReference>
<organism evidence="20 21">
    <name type="scientific">Hesseltinella vesiculosa</name>
    <dbReference type="NCBI Taxonomy" id="101127"/>
    <lineage>
        <taxon>Eukaryota</taxon>
        <taxon>Fungi</taxon>
        <taxon>Fungi incertae sedis</taxon>
        <taxon>Mucoromycota</taxon>
        <taxon>Mucoromycotina</taxon>
        <taxon>Mucoromycetes</taxon>
        <taxon>Mucorales</taxon>
        <taxon>Cunninghamellaceae</taxon>
        <taxon>Hesseltinella</taxon>
    </lineage>
</organism>
<dbReference type="InterPro" id="IPR000572">
    <property type="entry name" value="OxRdtase_Mopterin-bd_dom"/>
</dbReference>
<dbReference type="GO" id="GO:0042128">
    <property type="term" value="P:nitrate assimilation"/>
    <property type="evidence" value="ECO:0007669"/>
    <property type="project" value="UniProtKB-KW"/>
</dbReference>
<evidence type="ECO:0000256" key="7">
    <source>
        <dbReference type="ARBA" id="ARBA00012673"/>
    </source>
</evidence>
<dbReference type="SUPFAM" id="SSF81296">
    <property type="entry name" value="E set domains"/>
    <property type="match status" value="1"/>
</dbReference>
<name>A0A1X2G510_9FUNG</name>
<dbReference type="PRINTS" id="PR00363">
    <property type="entry name" value="CYTOCHROMEB5"/>
</dbReference>
<gene>
    <name evidence="20" type="ORF">DM01DRAFT_1294664</name>
</gene>
<feature type="domain" description="Cytochrome b5 heme-binding" evidence="18">
    <location>
        <begin position="455"/>
        <end position="530"/>
    </location>
</feature>
<dbReference type="OrthoDB" id="432685at2759"/>
<evidence type="ECO:0000256" key="10">
    <source>
        <dbReference type="ARBA" id="ARBA00022617"/>
    </source>
</evidence>
<dbReference type="PROSITE" id="PS50255">
    <property type="entry name" value="CYTOCHROME_B5_2"/>
    <property type="match status" value="1"/>
</dbReference>
<dbReference type="Gene3D" id="3.40.50.80">
    <property type="entry name" value="Nucleotide-binding domain of ferredoxin-NADP reductase (FNR) module"/>
    <property type="match status" value="1"/>
</dbReference>
<dbReference type="Gene3D" id="3.10.120.10">
    <property type="entry name" value="Cytochrome b5-like heme/steroid binding domain"/>
    <property type="match status" value="1"/>
</dbReference>
<keyword evidence="16" id="KW-0534">Nitrate assimilation</keyword>
<evidence type="ECO:0000256" key="5">
    <source>
        <dbReference type="ARBA" id="ARBA00006253"/>
    </source>
</evidence>
<dbReference type="AlphaFoldDB" id="A0A1X2G510"/>
<dbReference type="InterPro" id="IPR039261">
    <property type="entry name" value="FNR_nucleotide-bd"/>
</dbReference>
<dbReference type="PANTHER" id="PTHR19372:SF7">
    <property type="entry name" value="SULFITE OXIDASE, MITOCHONDRIAL"/>
    <property type="match status" value="1"/>
</dbReference>
<evidence type="ECO:0000256" key="9">
    <source>
        <dbReference type="ARBA" id="ARBA00022505"/>
    </source>
</evidence>
<comment type="function">
    <text evidence="4">Nitrate reductase is a key enzyme involved in the first step of nitrate assimilation in plants, fungi and bacteria.</text>
</comment>
<evidence type="ECO:0000256" key="12">
    <source>
        <dbReference type="ARBA" id="ARBA00022723"/>
    </source>
</evidence>
<accession>A0A1X2G510</accession>
<dbReference type="Pfam" id="PF00175">
    <property type="entry name" value="NAD_binding_1"/>
    <property type="match status" value="1"/>
</dbReference>
<evidence type="ECO:0000256" key="4">
    <source>
        <dbReference type="ARBA" id="ARBA00003838"/>
    </source>
</evidence>
<dbReference type="Gene3D" id="3.90.420.10">
    <property type="entry name" value="Oxidoreductase, molybdopterin-binding domain"/>
    <property type="match status" value="1"/>
</dbReference>
<dbReference type="InterPro" id="IPR017927">
    <property type="entry name" value="FAD-bd_FR_type"/>
</dbReference>
<keyword evidence="12" id="KW-0479">Metal-binding</keyword>
<comment type="cofactor">
    <cofactor evidence="2">
        <name>heme</name>
        <dbReference type="ChEBI" id="CHEBI:30413"/>
    </cofactor>
</comment>
<feature type="domain" description="FAD-binding FR-type" evidence="19">
    <location>
        <begin position="558"/>
        <end position="665"/>
    </location>
</feature>
<dbReference type="CDD" id="cd06183">
    <property type="entry name" value="cyt_b5_reduct_like"/>
    <property type="match status" value="1"/>
</dbReference>
<dbReference type="EMBL" id="MCGT01000043">
    <property type="protein sequence ID" value="ORX45271.1"/>
    <property type="molecule type" value="Genomic_DNA"/>
</dbReference>
<dbReference type="GO" id="GO:0008482">
    <property type="term" value="F:sulfite oxidase activity"/>
    <property type="evidence" value="ECO:0007669"/>
    <property type="project" value="TreeGrafter"/>
</dbReference>
<comment type="similarity">
    <text evidence="5">Belongs to the nitrate reductase family.</text>
</comment>